<dbReference type="PRINTS" id="PR00377">
    <property type="entry name" value="IMPHPHTASES"/>
</dbReference>
<dbReference type="InterPro" id="IPR000760">
    <property type="entry name" value="Inositol_monophosphatase-like"/>
</dbReference>
<dbReference type="Gene3D" id="3.30.540.10">
    <property type="entry name" value="Fructose-1,6-Bisphosphatase, subunit A, domain 1"/>
    <property type="match status" value="1"/>
</dbReference>
<reference evidence="2" key="1">
    <citation type="journal article" date="2019" name="Int. J. Syst. Evol. Microbiol.">
        <title>The Global Catalogue of Microorganisms (GCM) 10K type strain sequencing project: providing services to taxonomists for standard genome sequencing and annotation.</title>
        <authorList>
            <consortium name="The Broad Institute Genomics Platform"/>
            <consortium name="The Broad Institute Genome Sequencing Center for Infectious Disease"/>
            <person name="Wu L."/>
            <person name="Ma J."/>
        </authorList>
    </citation>
    <scope>NUCLEOTIDE SEQUENCE [LARGE SCALE GENOMIC DNA]</scope>
    <source>
        <strain evidence="2">CGMCC 1.3240</strain>
    </source>
</reference>
<dbReference type="PANTHER" id="PTHR20854:SF4">
    <property type="entry name" value="INOSITOL-1-MONOPHOSPHATASE-RELATED"/>
    <property type="match status" value="1"/>
</dbReference>
<accession>A0ABW0W4H2</accession>
<comment type="caution">
    <text evidence="1">The sequence shown here is derived from an EMBL/GenBank/DDBJ whole genome shotgun (WGS) entry which is preliminary data.</text>
</comment>
<organism evidence="1 2">
    <name type="scientific">Paenibacillus solisilvae</name>
    <dbReference type="NCBI Taxonomy" id="2486751"/>
    <lineage>
        <taxon>Bacteria</taxon>
        <taxon>Bacillati</taxon>
        <taxon>Bacillota</taxon>
        <taxon>Bacilli</taxon>
        <taxon>Bacillales</taxon>
        <taxon>Paenibacillaceae</taxon>
        <taxon>Paenibacillus</taxon>
    </lineage>
</organism>
<proteinExistence type="predicted"/>
<dbReference type="Pfam" id="PF00459">
    <property type="entry name" value="Inositol_P"/>
    <property type="match status" value="1"/>
</dbReference>
<dbReference type="SUPFAM" id="SSF56655">
    <property type="entry name" value="Carbohydrate phosphatase"/>
    <property type="match status" value="1"/>
</dbReference>
<dbReference type="Proteomes" id="UP001596047">
    <property type="component" value="Unassembled WGS sequence"/>
</dbReference>
<dbReference type="PANTHER" id="PTHR20854">
    <property type="entry name" value="INOSITOL MONOPHOSPHATASE"/>
    <property type="match status" value="1"/>
</dbReference>
<evidence type="ECO:0000313" key="2">
    <source>
        <dbReference type="Proteomes" id="UP001596047"/>
    </source>
</evidence>
<gene>
    <name evidence="1" type="ORF">ACFPYJ_28475</name>
</gene>
<keyword evidence="2" id="KW-1185">Reference proteome</keyword>
<dbReference type="RefSeq" id="WP_379191635.1">
    <property type="nucleotide sequence ID" value="NZ_JBHSOW010000110.1"/>
</dbReference>
<name>A0ABW0W4H2_9BACL</name>
<dbReference type="Gene3D" id="3.40.190.80">
    <property type="match status" value="1"/>
</dbReference>
<dbReference type="EMBL" id="JBHSOW010000110">
    <property type="protein sequence ID" value="MFC5652972.1"/>
    <property type="molecule type" value="Genomic_DNA"/>
</dbReference>
<protein>
    <submittedName>
        <fullName evidence="1">Inositol monophosphatase family protein</fullName>
    </submittedName>
</protein>
<sequence length="266" mass="30196">MDIRTLTIAKEIASAAALEAGRLARSRFDTLNHYEEKDASGDMVTEVDHLAEATILKKIQSVFPEHRIRSEEIGDNHADSKWMWMVDPLDGTNNFAVGLPLFSVSITLLYEQKPVMAVIYEPITDRLYVSCRNEGACCNTEPLSMNNAKDFKRATVGWIQGHKVQNEERAVKLRHYIDVNTKRMMRLWAPTLQWNMLARGDMHGIIVYNSEGDDLYSGLLMVQEAGGTVVDFSGRPFQERMAEPYLIACAPKHVDYFLKLVQEGLR</sequence>
<evidence type="ECO:0000313" key="1">
    <source>
        <dbReference type="EMBL" id="MFC5652972.1"/>
    </source>
</evidence>